<dbReference type="PANTHER" id="PTHR42648:SF27">
    <property type="entry name" value="RNA-DIRECTED DNA POLYMERASE"/>
    <property type="match status" value="1"/>
</dbReference>
<dbReference type="OrthoDB" id="1703812at2759"/>
<keyword evidence="4" id="KW-1185">Reference proteome</keyword>
<protein>
    <submittedName>
        <fullName evidence="3">Uncharacterized mitochondrial protein AtMg00300</fullName>
    </submittedName>
</protein>
<dbReference type="InterPro" id="IPR057670">
    <property type="entry name" value="SH3_retrovirus"/>
</dbReference>
<dbReference type="Gene3D" id="3.30.420.10">
    <property type="entry name" value="Ribonuclease H-like superfamily/Ribonuclease H"/>
    <property type="match status" value="1"/>
</dbReference>
<reference evidence="3" key="1">
    <citation type="submission" date="2019-12" db="EMBL/GenBank/DDBJ databases">
        <authorList>
            <person name="Scholes J."/>
        </authorList>
    </citation>
    <scope>NUCLEOTIDE SEQUENCE</scope>
</reference>
<name>A0A9N7N7R1_STRHE</name>
<sequence length="479" mass="54961">RQQLQWETVYLHFGLDRFLVLKNCLYVPCFRKNLISVSKLFMNGFSATFDNKVVIRFGKKFICSGSLVGNLYIIKSKSSPLQQKQLFNSSSNLNKRKEPSKMNETYLWHLRLGHINLRRIQWLAADGPLWSFEVEAFPTCESCLEGKMTKRVFSSKGHRAEDVLGLVHSDLCGPMSIQARGGFEYFVTFIDDYSRYGYIFLLHRKSECFEKFLEYKEVVEKQLGKSIKSLRFDRGGEYLSNEIRNYLTDNGITSQVTVPGMPQQNGVAEWRNKFLMEMVRAMMSYSTLPDSFWGYALETAVYILNRVSSKSVLSTPLELWSGHMPSLTHLRIWGSPAHVLRTDTDKLEPRSEVRLFVGYPKETKGGLFYSPEDQKVIISTNARFLEEDYVLDHKPSSRHVLEELKGVSTSIPSALDVTPQSTATCIADDALEQVVPRRSGRVVRSRCCQDTIRGQPSRSFYEEPTGESLYKTRRRNGSQ</sequence>
<dbReference type="Proteomes" id="UP001153555">
    <property type="component" value="Unassembled WGS sequence"/>
</dbReference>
<dbReference type="InterPro" id="IPR012337">
    <property type="entry name" value="RNaseH-like_sf"/>
</dbReference>
<feature type="non-terminal residue" evidence="3">
    <location>
        <position position="1"/>
    </location>
</feature>
<dbReference type="SUPFAM" id="SSF53098">
    <property type="entry name" value="Ribonuclease H-like"/>
    <property type="match status" value="1"/>
</dbReference>
<evidence type="ECO:0000259" key="2">
    <source>
        <dbReference type="PROSITE" id="PS50994"/>
    </source>
</evidence>
<evidence type="ECO:0000256" key="1">
    <source>
        <dbReference type="SAM" id="MobiDB-lite"/>
    </source>
</evidence>
<dbReference type="Pfam" id="PF00665">
    <property type="entry name" value="rve"/>
    <property type="match status" value="1"/>
</dbReference>
<dbReference type="Pfam" id="PF13976">
    <property type="entry name" value="gag_pre-integrs"/>
    <property type="match status" value="1"/>
</dbReference>
<feature type="non-terminal residue" evidence="3">
    <location>
        <position position="479"/>
    </location>
</feature>
<feature type="domain" description="Integrase catalytic" evidence="2">
    <location>
        <begin position="156"/>
        <end position="324"/>
    </location>
</feature>
<dbReference type="GO" id="GO:0015074">
    <property type="term" value="P:DNA integration"/>
    <property type="evidence" value="ECO:0007669"/>
    <property type="project" value="InterPro"/>
</dbReference>
<comment type="caution">
    <text evidence="3">The sequence shown here is derived from an EMBL/GenBank/DDBJ whole genome shotgun (WGS) entry which is preliminary data.</text>
</comment>
<organism evidence="3 4">
    <name type="scientific">Striga hermonthica</name>
    <name type="common">Purple witchweed</name>
    <name type="synonym">Buchnera hermonthica</name>
    <dbReference type="NCBI Taxonomy" id="68872"/>
    <lineage>
        <taxon>Eukaryota</taxon>
        <taxon>Viridiplantae</taxon>
        <taxon>Streptophyta</taxon>
        <taxon>Embryophyta</taxon>
        <taxon>Tracheophyta</taxon>
        <taxon>Spermatophyta</taxon>
        <taxon>Magnoliopsida</taxon>
        <taxon>eudicotyledons</taxon>
        <taxon>Gunneridae</taxon>
        <taxon>Pentapetalae</taxon>
        <taxon>asterids</taxon>
        <taxon>lamiids</taxon>
        <taxon>Lamiales</taxon>
        <taxon>Orobanchaceae</taxon>
        <taxon>Buchnereae</taxon>
        <taxon>Striga</taxon>
    </lineage>
</organism>
<dbReference type="PROSITE" id="PS50994">
    <property type="entry name" value="INTEGRASE"/>
    <property type="match status" value="1"/>
</dbReference>
<evidence type="ECO:0000313" key="3">
    <source>
        <dbReference type="EMBL" id="CAA0824494.1"/>
    </source>
</evidence>
<dbReference type="EMBL" id="CACSLK010024742">
    <property type="protein sequence ID" value="CAA0824494.1"/>
    <property type="molecule type" value="Genomic_DNA"/>
</dbReference>
<dbReference type="AlphaFoldDB" id="A0A9N7N7R1"/>
<dbReference type="PANTHER" id="PTHR42648">
    <property type="entry name" value="TRANSPOSASE, PUTATIVE-RELATED"/>
    <property type="match status" value="1"/>
</dbReference>
<accession>A0A9N7N7R1</accession>
<dbReference type="Pfam" id="PF25597">
    <property type="entry name" value="SH3_retrovirus"/>
    <property type="match status" value="1"/>
</dbReference>
<gene>
    <name evidence="3" type="ORF">SHERM_21435</name>
</gene>
<evidence type="ECO:0000313" key="4">
    <source>
        <dbReference type="Proteomes" id="UP001153555"/>
    </source>
</evidence>
<dbReference type="InterPro" id="IPR001584">
    <property type="entry name" value="Integrase_cat-core"/>
</dbReference>
<dbReference type="InterPro" id="IPR025724">
    <property type="entry name" value="GAG-pre-integrase_dom"/>
</dbReference>
<proteinExistence type="predicted"/>
<dbReference type="GO" id="GO:0003676">
    <property type="term" value="F:nucleic acid binding"/>
    <property type="evidence" value="ECO:0007669"/>
    <property type="project" value="InterPro"/>
</dbReference>
<dbReference type="InterPro" id="IPR036397">
    <property type="entry name" value="RNaseH_sf"/>
</dbReference>
<dbReference type="InterPro" id="IPR039537">
    <property type="entry name" value="Retrotran_Ty1/copia-like"/>
</dbReference>
<feature type="region of interest" description="Disordered" evidence="1">
    <location>
        <begin position="458"/>
        <end position="479"/>
    </location>
</feature>